<evidence type="ECO:0000313" key="2">
    <source>
        <dbReference type="Proteomes" id="UP000055024"/>
    </source>
</evidence>
<organism evidence="1 2">
    <name type="scientific">Trichinella zimbabwensis</name>
    <dbReference type="NCBI Taxonomy" id="268475"/>
    <lineage>
        <taxon>Eukaryota</taxon>
        <taxon>Metazoa</taxon>
        <taxon>Ecdysozoa</taxon>
        <taxon>Nematoda</taxon>
        <taxon>Enoplea</taxon>
        <taxon>Dorylaimia</taxon>
        <taxon>Trichinellida</taxon>
        <taxon>Trichinellidae</taxon>
        <taxon>Trichinella</taxon>
    </lineage>
</organism>
<name>A0A0V1HUD2_9BILA</name>
<sequence>MYELKEIQKNFKCKQQKLTIILKDELRRFERQSNFFFGLTLQSYSVSLELVNVDGVNRMRHDVLSSWVG</sequence>
<dbReference type="Proteomes" id="UP000055024">
    <property type="component" value="Unassembled WGS sequence"/>
</dbReference>
<protein>
    <submittedName>
        <fullName evidence="1">Uncharacterized protein</fullName>
    </submittedName>
</protein>
<evidence type="ECO:0000313" key="1">
    <source>
        <dbReference type="EMBL" id="KRZ13783.1"/>
    </source>
</evidence>
<comment type="caution">
    <text evidence="1">The sequence shown here is derived from an EMBL/GenBank/DDBJ whole genome shotgun (WGS) entry which is preliminary data.</text>
</comment>
<reference evidence="1 2" key="1">
    <citation type="submission" date="2015-01" db="EMBL/GenBank/DDBJ databases">
        <title>Evolution of Trichinella species and genotypes.</title>
        <authorList>
            <person name="Korhonen P.K."/>
            <person name="Edoardo P."/>
            <person name="Giuseppe L.R."/>
            <person name="Gasser R.B."/>
        </authorList>
    </citation>
    <scope>NUCLEOTIDE SEQUENCE [LARGE SCALE GENOMIC DNA]</scope>
    <source>
        <strain evidence="1">ISS1029</strain>
    </source>
</reference>
<dbReference type="AlphaFoldDB" id="A0A0V1HUD2"/>
<keyword evidence="2" id="KW-1185">Reference proteome</keyword>
<accession>A0A0V1HUD2</accession>
<gene>
    <name evidence="1" type="ORF">T11_4524</name>
</gene>
<proteinExistence type="predicted"/>
<dbReference type="EMBL" id="JYDP01000029">
    <property type="protein sequence ID" value="KRZ13783.1"/>
    <property type="molecule type" value="Genomic_DNA"/>
</dbReference>